<evidence type="ECO:0000313" key="8">
    <source>
        <dbReference type="EnsemblPlants" id="KQJ94093"/>
    </source>
</evidence>
<proteinExistence type="inferred from homology"/>
<dbReference type="EMBL" id="CM000882">
    <property type="protein sequence ID" value="KQJ94093.1"/>
    <property type="molecule type" value="Genomic_DNA"/>
</dbReference>
<comment type="similarity">
    <text evidence="2 4">Belongs to the SKP1 family.</text>
</comment>
<dbReference type="InterPro" id="IPR016072">
    <property type="entry name" value="Skp1_comp_dimer"/>
</dbReference>
<evidence type="ECO:0000259" key="5">
    <source>
        <dbReference type="Pfam" id="PF01466"/>
    </source>
</evidence>
<dbReference type="AlphaFoldDB" id="I1HYV9"/>
<dbReference type="PANTHER" id="PTHR11165">
    <property type="entry name" value="SKP1"/>
    <property type="match status" value="1"/>
</dbReference>
<sequence>MAGGGGSKMLTLESSDGHKFEVKEAIMAAASGTIRIMVEDDCAGGVIPLPQVTGRILSRVIDYCNKHYADPDAAAAAAADPFSSGDPVLDRFDGDFVGGLDQDTLFDIMVAANYLEVQRLLDLTCKTVADQIRGKTVEEMREHFHVVNDYTEEEEKAVRRENAFAFE</sequence>
<evidence type="ECO:0000256" key="4">
    <source>
        <dbReference type="PIRNR" id="PIRNR028729"/>
    </source>
</evidence>
<evidence type="ECO:0000259" key="6">
    <source>
        <dbReference type="Pfam" id="PF03931"/>
    </source>
</evidence>
<keyword evidence="3 4" id="KW-0833">Ubl conjugation pathway</keyword>
<dbReference type="InterPro" id="IPR016073">
    <property type="entry name" value="Skp1_comp_POZ"/>
</dbReference>
<dbReference type="GO" id="GO:0097602">
    <property type="term" value="F:cullin family protein binding"/>
    <property type="evidence" value="ECO:0000318"/>
    <property type="project" value="GO_Central"/>
</dbReference>
<dbReference type="SMART" id="SM00512">
    <property type="entry name" value="Skp1"/>
    <property type="match status" value="1"/>
</dbReference>
<dbReference type="GeneID" id="100839829"/>
<organism evidence="8">
    <name type="scientific">Brachypodium distachyon</name>
    <name type="common">Purple false brome</name>
    <name type="synonym">Trachynia distachya</name>
    <dbReference type="NCBI Taxonomy" id="15368"/>
    <lineage>
        <taxon>Eukaryota</taxon>
        <taxon>Viridiplantae</taxon>
        <taxon>Streptophyta</taxon>
        <taxon>Embryophyta</taxon>
        <taxon>Tracheophyta</taxon>
        <taxon>Spermatophyta</taxon>
        <taxon>Magnoliopsida</taxon>
        <taxon>Liliopsida</taxon>
        <taxon>Poales</taxon>
        <taxon>Poaceae</taxon>
        <taxon>BOP clade</taxon>
        <taxon>Pooideae</taxon>
        <taxon>Stipodae</taxon>
        <taxon>Brachypodieae</taxon>
        <taxon>Brachypodium</taxon>
    </lineage>
</organism>
<dbReference type="InterPro" id="IPR016897">
    <property type="entry name" value="SKP1"/>
</dbReference>
<dbReference type="InterPro" id="IPR036296">
    <property type="entry name" value="SKP1-like_dim_sf"/>
</dbReference>
<evidence type="ECO:0000313" key="7">
    <source>
        <dbReference type="EMBL" id="KQJ94093.1"/>
    </source>
</evidence>
<dbReference type="InterPro" id="IPR011333">
    <property type="entry name" value="SKP1/BTB/POZ_sf"/>
</dbReference>
<comment type="pathway">
    <text evidence="1 4">Protein modification; protein ubiquitination.</text>
</comment>
<dbReference type="Pfam" id="PF01466">
    <property type="entry name" value="Skp1"/>
    <property type="match status" value="1"/>
</dbReference>
<gene>
    <name evidence="8" type="primary">LOC100839829</name>
    <name evidence="7" type="ORF">BRADI_3g08440v3</name>
</gene>
<evidence type="ECO:0000256" key="1">
    <source>
        <dbReference type="ARBA" id="ARBA00004906"/>
    </source>
</evidence>
<dbReference type="Gramene" id="KQJ94093">
    <property type="protein sequence ID" value="KQJ94093"/>
    <property type="gene ID" value="BRADI_3g08440v3"/>
</dbReference>
<dbReference type="EnsemblPlants" id="KQJ94093">
    <property type="protein sequence ID" value="KQJ94093"/>
    <property type="gene ID" value="BRADI_3g08440v3"/>
</dbReference>
<dbReference type="Gene3D" id="3.30.710.10">
    <property type="entry name" value="Potassium Channel Kv1.1, Chain A"/>
    <property type="match status" value="1"/>
</dbReference>
<keyword evidence="9" id="KW-1185">Reference proteome</keyword>
<dbReference type="InterPro" id="IPR001232">
    <property type="entry name" value="SKP1-like"/>
</dbReference>
<dbReference type="Pfam" id="PF03931">
    <property type="entry name" value="Skp1_POZ"/>
    <property type="match status" value="1"/>
</dbReference>
<reference evidence="7 8" key="1">
    <citation type="journal article" date="2010" name="Nature">
        <title>Genome sequencing and analysis of the model grass Brachypodium distachyon.</title>
        <authorList>
            <consortium name="International Brachypodium Initiative"/>
        </authorList>
    </citation>
    <scope>NUCLEOTIDE SEQUENCE [LARGE SCALE GENOMIC DNA]</scope>
    <source>
        <strain evidence="7">Bd21</strain>
        <strain evidence="8">cv. Bd21</strain>
    </source>
</reference>
<dbReference type="CDD" id="cd18322">
    <property type="entry name" value="BTB_POZ_SKP1"/>
    <property type="match status" value="1"/>
</dbReference>
<dbReference type="SUPFAM" id="SSF54695">
    <property type="entry name" value="POZ domain"/>
    <property type="match status" value="1"/>
</dbReference>
<comment type="subunit">
    <text evidence="4">Part of a SCF (SKP1-cullin-F-box) protein ligase complex.</text>
</comment>
<dbReference type="GO" id="GO:0016567">
    <property type="term" value="P:protein ubiquitination"/>
    <property type="evidence" value="ECO:0007669"/>
    <property type="project" value="UniProtKB-UniRule"/>
</dbReference>
<evidence type="ECO:0000256" key="3">
    <source>
        <dbReference type="ARBA" id="ARBA00022786"/>
    </source>
</evidence>
<accession>I1HYV9</accession>
<comment type="function">
    <text evidence="4">Involved in ubiquitination and subsequent proteasomal degradation of target proteins. Together with CUL1, RBX1 and a F-box protein, it forms a SCF E3 ubiquitin ligase complex. The functional specificity of this complex depends on the type of F-box protein. In the SCF complex, it serves as an adapter that links the F-box protein to CUL1.</text>
</comment>
<feature type="domain" description="SKP1 component dimerisation" evidence="5">
    <location>
        <begin position="118"/>
        <end position="164"/>
    </location>
</feature>
<feature type="domain" description="SKP1 component POZ" evidence="6">
    <location>
        <begin position="8"/>
        <end position="67"/>
    </location>
</feature>
<dbReference type="STRING" id="15368.I1HYV9"/>
<evidence type="ECO:0000256" key="2">
    <source>
        <dbReference type="ARBA" id="ARBA00009993"/>
    </source>
</evidence>
<dbReference type="Proteomes" id="UP000008810">
    <property type="component" value="Chromosome 3"/>
</dbReference>
<dbReference type="PIRSF" id="PIRSF028729">
    <property type="entry name" value="E3_ubiquit_lig_SCF_Skp"/>
    <property type="match status" value="1"/>
</dbReference>
<dbReference type="GO" id="GO:0009867">
    <property type="term" value="P:jasmonic acid mediated signaling pathway"/>
    <property type="evidence" value="ECO:0007669"/>
    <property type="project" value="UniProtKB-ARBA"/>
</dbReference>
<dbReference type="OMA" id="TIRIMVE"/>
<protein>
    <recommendedName>
        <fullName evidence="4">SKP1-like protein</fullName>
    </recommendedName>
</protein>
<dbReference type="FunFam" id="3.30.710.10:FF:000026">
    <property type="entry name" value="E3 ubiquitin ligase complex SCF subunit"/>
    <property type="match status" value="1"/>
</dbReference>
<reference evidence="7" key="2">
    <citation type="submission" date="2017-06" db="EMBL/GenBank/DDBJ databases">
        <title>WGS assembly of Brachypodium distachyon.</title>
        <authorList>
            <consortium name="The International Brachypodium Initiative"/>
            <person name="Lucas S."/>
            <person name="Harmon-Smith M."/>
            <person name="Lail K."/>
            <person name="Tice H."/>
            <person name="Grimwood J."/>
            <person name="Bruce D."/>
            <person name="Barry K."/>
            <person name="Shu S."/>
            <person name="Lindquist E."/>
            <person name="Wang M."/>
            <person name="Pitluck S."/>
            <person name="Vogel J.P."/>
            <person name="Garvin D.F."/>
            <person name="Mockler T.C."/>
            <person name="Schmutz J."/>
            <person name="Rokhsar D."/>
            <person name="Bevan M.W."/>
        </authorList>
    </citation>
    <scope>NUCLEOTIDE SEQUENCE</scope>
    <source>
        <strain evidence="7">Bd21</strain>
    </source>
</reference>
<dbReference type="HOGENOM" id="CLU_059252_6_1_1"/>
<dbReference type="GO" id="GO:0005634">
    <property type="term" value="C:nucleus"/>
    <property type="evidence" value="ECO:0000318"/>
    <property type="project" value="GO_Central"/>
</dbReference>
<evidence type="ECO:0000313" key="9">
    <source>
        <dbReference type="Proteomes" id="UP000008810"/>
    </source>
</evidence>
<dbReference type="UniPathway" id="UPA00143"/>
<dbReference type="SUPFAM" id="SSF81382">
    <property type="entry name" value="Skp1 dimerisation domain-like"/>
    <property type="match status" value="1"/>
</dbReference>
<reference evidence="8" key="3">
    <citation type="submission" date="2018-08" db="UniProtKB">
        <authorList>
            <consortium name="EnsemblPlants"/>
        </authorList>
    </citation>
    <scope>IDENTIFICATION</scope>
    <source>
        <strain evidence="8">cv. Bd21</strain>
    </source>
</reference>
<name>I1HYV9_BRADI</name>
<dbReference type="OrthoDB" id="2342932at2759"/>
<dbReference type="eggNOG" id="KOG1724">
    <property type="taxonomic scope" value="Eukaryota"/>
</dbReference>
<dbReference type="RefSeq" id="XP_024317857.1">
    <property type="nucleotide sequence ID" value="XM_024462089.1"/>
</dbReference>
<dbReference type="GO" id="GO:0005737">
    <property type="term" value="C:cytoplasm"/>
    <property type="evidence" value="ECO:0000318"/>
    <property type="project" value="GO_Central"/>
</dbReference>
<dbReference type="GO" id="GO:0031146">
    <property type="term" value="P:SCF-dependent proteasomal ubiquitin-dependent protein catabolic process"/>
    <property type="evidence" value="ECO:0000318"/>
    <property type="project" value="GO_Central"/>
</dbReference>